<organism evidence="6 7">
    <name type="scientific">Lebetimonas natsushimae</name>
    <dbReference type="NCBI Taxonomy" id="1936991"/>
    <lineage>
        <taxon>Bacteria</taxon>
        <taxon>Pseudomonadati</taxon>
        <taxon>Campylobacterota</taxon>
        <taxon>Epsilonproteobacteria</taxon>
        <taxon>Nautiliales</taxon>
        <taxon>Nautiliaceae</taxon>
        <taxon>Lebetimonas</taxon>
    </lineage>
</organism>
<keyword evidence="3 5" id="KW-0949">S-adenosyl-L-methionine</keyword>
<comment type="pathway">
    <text evidence="5">tRNA modification; tRNA-queuosine biosynthesis.</text>
</comment>
<keyword evidence="7" id="KW-1185">Reference proteome</keyword>
<dbReference type="PANTHER" id="PTHR30307:SF0">
    <property type="entry name" value="S-ADENOSYLMETHIONINE:TRNA RIBOSYLTRANSFERASE-ISOMERASE"/>
    <property type="match status" value="1"/>
</dbReference>
<proteinExistence type="inferred from homology"/>
<evidence type="ECO:0000256" key="1">
    <source>
        <dbReference type="ARBA" id="ARBA00022490"/>
    </source>
</evidence>
<protein>
    <recommendedName>
        <fullName evidence="5">S-adenosylmethionine:tRNA ribosyltransferase-isomerase</fullName>
        <ecNumber evidence="5">2.4.99.17</ecNumber>
    </recommendedName>
    <alternativeName>
        <fullName evidence="5">Queuosine biosynthesis protein QueA</fullName>
    </alternativeName>
</protein>
<keyword evidence="6" id="KW-0413">Isomerase</keyword>
<dbReference type="GO" id="GO:0005737">
    <property type="term" value="C:cytoplasm"/>
    <property type="evidence" value="ECO:0007669"/>
    <property type="project" value="UniProtKB-SubCell"/>
</dbReference>
<dbReference type="GO" id="GO:0008616">
    <property type="term" value="P:tRNA queuosine(34) biosynthetic process"/>
    <property type="evidence" value="ECO:0007669"/>
    <property type="project" value="UniProtKB-UniRule"/>
</dbReference>
<name>A0A292Y941_9BACT</name>
<comment type="subunit">
    <text evidence="5">Monomer.</text>
</comment>
<dbReference type="EC" id="2.4.99.17" evidence="5"/>
<keyword evidence="6" id="KW-0328">Glycosyltransferase</keyword>
<comment type="subcellular location">
    <subcellularLocation>
        <location evidence="5">Cytoplasm</location>
    </subcellularLocation>
</comment>
<dbReference type="SUPFAM" id="SSF111337">
    <property type="entry name" value="QueA-like"/>
    <property type="match status" value="1"/>
</dbReference>
<comment type="caution">
    <text evidence="6">The sequence shown here is derived from an EMBL/GenBank/DDBJ whole genome shotgun (WGS) entry which is preliminary data.</text>
</comment>
<dbReference type="InterPro" id="IPR042119">
    <property type="entry name" value="QueA_dom2"/>
</dbReference>
<evidence type="ECO:0000256" key="4">
    <source>
        <dbReference type="ARBA" id="ARBA00022785"/>
    </source>
</evidence>
<evidence type="ECO:0000313" key="6">
    <source>
        <dbReference type="EMBL" id="GAX87392.1"/>
    </source>
</evidence>
<accession>A0A292Y941</accession>
<keyword evidence="4 5" id="KW-0671">Queuosine biosynthesis</keyword>
<keyword evidence="1 5" id="KW-0963">Cytoplasm</keyword>
<dbReference type="HAMAP" id="MF_00113">
    <property type="entry name" value="QueA"/>
    <property type="match status" value="1"/>
</dbReference>
<dbReference type="AlphaFoldDB" id="A0A292Y941"/>
<dbReference type="PANTHER" id="PTHR30307">
    <property type="entry name" value="S-ADENOSYLMETHIONINE:TRNA RIBOSYLTRANSFERASE-ISOMERASE"/>
    <property type="match status" value="1"/>
</dbReference>
<dbReference type="NCBIfam" id="NF001140">
    <property type="entry name" value="PRK00147.1"/>
    <property type="match status" value="1"/>
</dbReference>
<comment type="catalytic activity">
    <reaction evidence="5">
        <text>7-aminomethyl-7-carbaguanosine(34) in tRNA + S-adenosyl-L-methionine = epoxyqueuosine(34) in tRNA + adenine + L-methionine + 2 H(+)</text>
        <dbReference type="Rhea" id="RHEA:32155"/>
        <dbReference type="Rhea" id="RHEA-COMP:10342"/>
        <dbReference type="Rhea" id="RHEA-COMP:18582"/>
        <dbReference type="ChEBI" id="CHEBI:15378"/>
        <dbReference type="ChEBI" id="CHEBI:16708"/>
        <dbReference type="ChEBI" id="CHEBI:57844"/>
        <dbReference type="ChEBI" id="CHEBI:59789"/>
        <dbReference type="ChEBI" id="CHEBI:82833"/>
        <dbReference type="ChEBI" id="CHEBI:194443"/>
        <dbReference type="EC" id="2.4.99.17"/>
    </reaction>
</comment>
<sequence length="339" mass="38978">MNDFLVSAYDYNLPEGLIAKYPAKPRDLAKLLVYDRKSDKIIHTVFKNILDFVPHSAFIFNNTKVIKARIFGVKETGGKVELLLNRPYKNAYLVYIRGKVKVGSKLFFDKGLVAEVKELLEDGSRVVDFKLKMDNGEWKILDFLDLVNILEKIGHVPLPPYIKRNDEKIDETEYQTVFAKKEGAVAAPTASLHFTDELLNKIKEKYFLTLHVGAGTFKPVEVEDIREHKMHSEFYEIPENTAKILDSKKEIVAVGTTVTRTIEYYARTKKLSGECDLFLHPKNPPIRVNHLLTNFHLPKSTLIMLVAAFIGRKKTLEIYKEAIEKKYRFYSYGDAMLII</sequence>
<evidence type="ECO:0000256" key="2">
    <source>
        <dbReference type="ARBA" id="ARBA00022679"/>
    </source>
</evidence>
<dbReference type="InterPro" id="IPR042118">
    <property type="entry name" value="QueA_dom1"/>
</dbReference>
<reference evidence="6 7" key="1">
    <citation type="journal article" date="2017" name="Syst. Appl. Microbiol.">
        <title>Lebetimonas natsushimae sp. nov., a novel strictly anaerobic, moderately thermophilic chemoautotroph isolated from a deep-sea hydrothermal vent polychaete nest in the Mid-Okinawa Trough.</title>
        <authorList>
            <person name="Nagata R."/>
            <person name="Takaki Y."/>
            <person name="Tame A."/>
            <person name="Nunoura T."/>
            <person name="Muto H."/>
            <person name="Mino S."/>
            <person name="Sawayama S."/>
            <person name="Takai K."/>
            <person name="Nakagawa S."/>
        </authorList>
    </citation>
    <scope>NUCLEOTIDE SEQUENCE [LARGE SCALE GENOMIC DNA]</scope>
    <source>
        <strain evidence="6 7">HS1857</strain>
    </source>
</reference>
<dbReference type="InterPro" id="IPR003699">
    <property type="entry name" value="QueA"/>
</dbReference>
<dbReference type="Gene3D" id="3.40.1780.10">
    <property type="entry name" value="QueA-like"/>
    <property type="match status" value="1"/>
</dbReference>
<evidence type="ECO:0000256" key="5">
    <source>
        <dbReference type="HAMAP-Rule" id="MF_00113"/>
    </source>
</evidence>
<evidence type="ECO:0000256" key="3">
    <source>
        <dbReference type="ARBA" id="ARBA00022691"/>
    </source>
</evidence>
<keyword evidence="2 5" id="KW-0808">Transferase</keyword>
<evidence type="ECO:0000313" key="7">
    <source>
        <dbReference type="Proteomes" id="UP000217944"/>
    </source>
</evidence>
<dbReference type="UniPathway" id="UPA00392"/>
<dbReference type="Proteomes" id="UP000217944">
    <property type="component" value="Unassembled WGS sequence"/>
</dbReference>
<dbReference type="InterPro" id="IPR036100">
    <property type="entry name" value="QueA_sf"/>
</dbReference>
<dbReference type="NCBIfam" id="TIGR00113">
    <property type="entry name" value="queA"/>
    <property type="match status" value="1"/>
</dbReference>
<dbReference type="GO" id="GO:0051075">
    <property type="term" value="F:S-adenosylmethionine:tRNA ribosyltransferase-isomerase activity"/>
    <property type="evidence" value="ECO:0007669"/>
    <property type="project" value="UniProtKB-EC"/>
</dbReference>
<comment type="similarity">
    <text evidence="5">Belongs to the QueA family.</text>
</comment>
<comment type="function">
    <text evidence="5">Transfers and isomerizes the ribose moiety from AdoMet to the 7-aminomethyl group of 7-deazaguanine (preQ1-tRNA) to give epoxyqueuosine (oQ-tRNA).</text>
</comment>
<dbReference type="OrthoDB" id="9805933at2"/>
<dbReference type="EMBL" id="BDME01000001">
    <property type="protein sequence ID" value="GAX87392.1"/>
    <property type="molecule type" value="Genomic_DNA"/>
</dbReference>
<dbReference type="Gene3D" id="2.40.10.240">
    <property type="entry name" value="QueA-like"/>
    <property type="match status" value="1"/>
</dbReference>
<gene>
    <name evidence="5" type="primary">queA</name>
    <name evidence="6" type="ORF">LNAT_P0687</name>
</gene>
<dbReference type="Pfam" id="PF02547">
    <property type="entry name" value="Queuosine_synth"/>
    <property type="match status" value="1"/>
</dbReference>